<dbReference type="InterPro" id="IPR009100">
    <property type="entry name" value="AcylCoA_DH/oxidase_NM_dom_sf"/>
</dbReference>
<dbReference type="Proteomes" id="UP000272729">
    <property type="component" value="Unassembled WGS sequence"/>
</dbReference>
<dbReference type="PANTHER" id="PTHR48083">
    <property type="entry name" value="MEDIUM-CHAIN SPECIFIC ACYL-COA DEHYDROGENASE, MITOCHONDRIAL-RELATED"/>
    <property type="match status" value="1"/>
</dbReference>
<comment type="similarity">
    <text evidence="2">Belongs to the HpaH/HsaA monooxygenase family.</text>
</comment>
<dbReference type="GO" id="GO:0005737">
    <property type="term" value="C:cytoplasm"/>
    <property type="evidence" value="ECO:0007669"/>
    <property type="project" value="TreeGrafter"/>
</dbReference>
<dbReference type="SUPFAM" id="SSF47203">
    <property type="entry name" value="Acyl-CoA dehydrogenase C-terminal domain-like"/>
    <property type="match status" value="1"/>
</dbReference>
<feature type="domain" description="Acyl-CoA dehydrogenase/oxidase N-terminal" evidence="3">
    <location>
        <begin position="23"/>
        <end position="104"/>
    </location>
</feature>
<organism evidence="5 6">
    <name type="scientific">Saccharothrix variisporea</name>
    <dbReference type="NCBI Taxonomy" id="543527"/>
    <lineage>
        <taxon>Bacteria</taxon>
        <taxon>Bacillati</taxon>
        <taxon>Actinomycetota</taxon>
        <taxon>Actinomycetes</taxon>
        <taxon>Pseudonocardiales</taxon>
        <taxon>Pseudonocardiaceae</taxon>
        <taxon>Saccharothrix</taxon>
    </lineage>
</organism>
<feature type="domain" description="Acyl-CoA dehydrogenase C-terminal" evidence="4">
    <location>
        <begin position="237"/>
        <end position="369"/>
    </location>
</feature>
<dbReference type="SUPFAM" id="SSF56645">
    <property type="entry name" value="Acyl-CoA dehydrogenase NM domain-like"/>
    <property type="match status" value="1"/>
</dbReference>
<dbReference type="GO" id="GO:0033539">
    <property type="term" value="P:fatty acid beta-oxidation using acyl-CoA dehydrogenase"/>
    <property type="evidence" value="ECO:0007669"/>
    <property type="project" value="TreeGrafter"/>
</dbReference>
<dbReference type="GO" id="GO:0003995">
    <property type="term" value="F:acyl-CoA dehydrogenase activity"/>
    <property type="evidence" value="ECO:0007669"/>
    <property type="project" value="TreeGrafter"/>
</dbReference>
<accession>A0A495XTN3</accession>
<dbReference type="InterPro" id="IPR013107">
    <property type="entry name" value="Acyl-CoA_DH_C"/>
</dbReference>
<gene>
    <name evidence="5" type="ORF">DFJ66_8425</name>
</gene>
<name>A0A495XTN3_9PSEU</name>
<keyword evidence="6" id="KW-1185">Reference proteome</keyword>
<evidence type="ECO:0000256" key="1">
    <source>
        <dbReference type="ARBA" id="ARBA00023002"/>
    </source>
</evidence>
<evidence type="ECO:0000256" key="2">
    <source>
        <dbReference type="ARBA" id="ARBA00049661"/>
    </source>
</evidence>
<dbReference type="Pfam" id="PF08028">
    <property type="entry name" value="Acyl-CoA_dh_2"/>
    <property type="match status" value="1"/>
</dbReference>
<dbReference type="Gene3D" id="1.20.140.10">
    <property type="entry name" value="Butyryl-CoA Dehydrogenase, subunit A, domain 3"/>
    <property type="match status" value="1"/>
</dbReference>
<keyword evidence="1" id="KW-0560">Oxidoreductase</keyword>
<evidence type="ECO:0000313" key="6">
    <source>
        <dbReference type="Proteomes" id="UP000272729"/>
    </source>
</evidence>
<protein>
    <submittedName>
        <fullName evidence="5">Alkylation response protein AidB-like acyl-CoA dehydrogenase</fullName>
    </submittedName>
</protein>
<dbReference type="InterPro" id="IPR036250">
    <property type="entry name" value="AcylCo_DH-like_C"/>
</dbReference>
<evidence type="ECO:0000259" key="4">
    <source>
        <dbReference type="Pfam" id="PF08028"/>
    </source>
</evidence>
<dbReference type="PANTHER" id="PTHR48083:SF19">
    <property type="entry name" value="FLAVIN-DEPENDENT MONOOXYGENASE, OXYGENASE SUBUNIT HSAA"/>
    <property type="match status" value="1"/>
</dbReference>
<evidence type="ECO:0000259" key="3">
    <source>
        <dbReference type="Pfam" id="PF02771"/>
    </source>
</evidence>
<dbReference type="InterPro" id="IPR037069">
    <property type="entry name" value="AcylCoA_DH/ox_N_sf"/>
</dbReference>
<dbReference type="GO" id="GO:0016712">
    <property type="term" value="F:oxidoreductase activity, acting on paired donors, with incorporation or reduction of molecular oxygen, reduced flavin or flavoprotein as one donor, and incorporation of one atom of oxygen"/>
    <property type="evidence" value="ECO:0007669"/>
    <property type="project" value="TreeGrafter"/>
</dbReference>
<dbReference type="OrthoDB" id="3402961at2"/>
<dbReference type="GO" id="GO:0050660">
    <property type="term" value="F:flavin adenine dinucleotide binding"/>
    <property type="evidence" value="ECO:0007669"/>
    <property type="project" value="InterPro"/>
</dbReference>
<dbReference type="RefSeq" id="WP_121230285.1">
    <property type="nucleotide sequence ID" value="NZ_JBIUBA010000011.1"/>
</dbReference>
<dbReference type="AlphaFoldDB" id="A0A495XTN3"/>
<dbReference type="InterPro" id="IPR046373">
    <property type="entry name" value="Acyl-CoA_Oxase/DH_mid-dom_sf"/>
</dbReference>
<proteinExistence type="inferred from homology"/>
<dbReference type="EMBL" id="RBXR01000001">
    <property type="protein sequence ID" value="RKT75048.1"/>
    <property type="molecule type" value="Genomic_DNA"/>
</dbReference>
<dbReference type="InterPro" id="IPR013786">
    <property type="entry name" value="AcylCoA_DH/ox_N"/>
</dbReference>
<dbReference type="Pfam" id="PF02771">
    <property type="entry name" value="Acyl-CoA_dh_N"/>
    <property type="match status" value="1"/>
</dbReference>
<sequence>MNANTRTDDLVERAAEIVPVLRKHAAWGEENRRLHDEVVAAMADADVLRLRVPARFGGHEADMRTVVAVLSELGRGDGSAAWVAAVWAISTWMVGMFPEQAQEEVFADPDVRVAGILSPSATAVPVDGGVVVDGRWGFNSGALHSRWNTNAALLTPPDGPPQPVSLLIPLADLEVVDDWRTSGLCASGSVTTVAKGLFVPQHRVLAMGPVIAGVHENQLGDAPSVYRTPFMPMACATIGAPAVGLARAAEEAFFERLPGRKITYTSYASQAEAPVTHLTVARARMLADESAFHAERVAAVLDEKSGRGDEWTVEERARARLDLGSAVLRAKESVELLSTAAGGSSVYTDVPVHRVVRDIQTIGLHAILHPDTNFELYGRVLCGLEPHTPYV</sequence>
<dbReference type="InterPro" id="IPR050741">
    <property type="entry name" value="Acyl-CoA_dehydrogenase"/>
</dbReference>
<dbReference type="Gene3D" id="2.40.110.10">
    <property type="entry name" value="Butyryl-CoA Dehydrogenase, subunit A, domain 2"/>
    <property type="match status" value="1"/>
</dbReference>
<comment type="caution">
    <text evidence="5">The sequence shown here is derived from an EMBL/GenBank/DDBJ whole genome shotgun (WGS) entry which is preliminary data.</text>
</comment>
<reference evidence="5 6" key="1">
    <citation type="submission" date="2018-10" db="EMBL/GenBank/DDBJ databases">
        <title>Sequencing the genomes of 1000 actinobacteria strains.</title>
        <authorList>
            <person name="Klenk H.-P."/>
        </authorList>
    </citation>
    <scope>NUCLEOTIDE SEQUENCE [LARGE SCALE GENOMIC DNA]</scope>
    <source>
        <strain evidence="5 6">DSM 43911</strain>
    </source>
</reference>
<evidence type="ECO:0000313" key="5">
    <source>
        <dbReference type="EMBL" id="RKT75048.1"/>
    </source>
</evidence>
<dbReference type="Gene3D" id="1.10.540.10">
    <property type="entry name" value="Acyl-CoA dehydrogenase/oxidase, N-terminal domain"/>
    <property type="match status" value="1"/>
</dbReference>
<dbReference type="PIRSF" id="PIRSF016578">
    <property type="entry name" value="HsaA"/>
    <property type="match status" value="1"/>
</dbReference>